<accession>A0ABX3P595</accession>
<comment type="caution">
    <text evidence="3">The sequence shown here is derived from an EMBL/GenBank/DDBJ whole genome shotgun (WGS) entry which is preliminary data.</text>
</comment>
<dbReference type="Gene3D" id="3.40.50.300">
    <property type="entry name" value="P-loop containing nucleotide triphosphate hydrolases"/>
    <property type="match status" value="1"/>
</dbReference>
<dbReference type="Pfam" id="PF00004">
    <property type="entry name" value="AAA"/>
    <property type="match status" value="1"/>
</dbReference>
<dbReference type="InterPro" id="IPR027417">
    <property type="entry name" value="P-loop_NTPase"/>
</dbReference>
<proteinExistence type="inferred from homology"/>
<evidence type="ECO:0000256" key="1">
    <source>
        <dbReference type="ARBA" id="ARBA00007448"/>
    </source>
</evidence>
<evidence type="ECO:0000259" key="2">
    <source>
        <dbReference type="SMART" id="SM00382"/>
    </source>
</evidence>
<dbReference type="SUPFAM" id="SSF52540">
    <property type="entry name" value="P-loop containing nucleoside triphosphate hydrolases"/>
    <property type="match status" value="1"/>
</dbReference>
<dbReference type="PANTHER" id="PTHR23070">
    <property type="entry name" value="BCS1 AAA-TYPE ATPASE"/>
    <property type="match status" value="1"/>
</dbReference>
<evidence type="ECO:0000313" key="4">
    <source>
        <dbReference type="Proteomes" id="UP000192277"/>
    </source>
</evidence>
<protein>
    <submittedName>
        <fullName evidence="3">AAA family ATPase</fullName>
    </submittedName>
</protein>
<dbReference type="EMBL" id="LWBO01000001">
    <property type="protein sequence ID" value="OQP55275.1"/>
    <property type="molecule type" value="Genomic_DNA"/>
</dbReference>
<gene>
    <name evidence="3" type="ORF">A4D02_02920</name>
</gene>
<evidence type="ECO:0000313" key="3">
    <source>
        <dbReference type="EMBL" id="OQP55275.1"/>
    </source>
</evidence>
<dbReference type="InterPro" id="IPR003593">
    <property type="entry name" value="AAA+_ATPase"/>
</dbReference>
<dbReference type="Proteomes" id="UP000192277">
    <property type="component" value="Unassembled WGS sequence"/>
</dbReference>
<comment type="similarity">
    <text evidence="1">Belongs to the AAA ATPase family. BCS1 subfamily.</text>
</comment>
<dbReference type="InterPro" id="IPR050747">
    <property type="entry name" value="Mitochondrial_chaperone_BCS1"/>
</dbReference>
<organism evidence="3 4">
    <name type="scientific">Niastella koreensis</name>
    <dbReference type="NCBI Taxonomy" id="354356"/>
    <lineage>
        <taxon>Bacteria</taxon>
        <taxon>Pseudomonadati</taxon>
        <taxon>Bacteroidota</taxon>
        <taxon>Chitinophagia</taxon>
        <taxon>Chitinophagales</taxon>
        <taxon>Chitinophagaceae</taxon>
        <taxon>Niastella</taxon>
    </lineage>
</organism>
<feature type="domain" description="AAA+ ATPase" evidence="2">
    <location>
        <begin position="179"/>
        <end position="302"/>
    </location>
</feature>
<reference evidence="3 4" key="1">
    <citation type="submission" date="2016-04" db="EMBL/GenBank/DDBJ databases">
        <authorList>
            <person name="Chen L."/>
            <person name="Zhuang W."/>
            <person name="Wang G."/>
        </authorList>
    </citation>
    <scope>NUCLEOTIDE SEQUENCE [LARGE SCALE GENOMIC DNA]</scope>
    <source>
        <strain evidence="4">GR20</strain>
    </source>
</reference>
<keyword evidence="4" id="KW-1185">Reference proteome</keyword>
<dbReference type="InterPro" id="IPR003959">
    <property type="entry name" value="ATPase_AAA_core"/>
</dbReference>
<sequence>MDNLFTRKVINADNVVDDHFLNAKVLYLNFFNLLPNVHYISRVDGEKVFNALKEKYGSQIKNIYQYRWYKRSRKEFEFDRTVLVLEGNCLVELDDNYCEILHDGSSMELVQTITELSNQYKERQRREPLEINLIVQGRSRLELKPMEIKRTKLDLDLFYEDDFKETDEVIRKRLNKKNDKGIVLLHGLPGTGKTTYLRYLIGKIKKRVMFLSPGTANNLMNPDFIEMLVNNPNTVVIIEDAENIIMDRRYNSGSSVSNLLNISDGLLADFLNVQLICTFNNSLTLVDSALTRKGRLIAKYEFGKLSITKAQRLSNHLGLDTTVNQPMTIAEIANPHEKEQPASRIEVIGFRQHLIQN</sequence>
<name>A0ABX3P595_9BACT</name>
<dbReference type="SMART" id="SM00382">
    <property type="entry name" value="AAA"/>
    <property type="match status" value="1"/>
</dbReference>
<dbReference type="RefSeq" id="WP_014222869.1">
    <property type="nucleotide sequence ID" value="NZ_LWBO01000001.1"/>
</dbReference>